<name>A0A9D2T2I6_9FIRM</name>
<dbReference type="Pfam" id="PF19238">
    <property type="entry name" value="Radical_SAM_2"/>
    <property type="match status" value="1"/>
</dbReference>
<dbReference type="SUPFAM" id="SSF50156">
    <property type="entry name" value="PDZ domain-like"/>
    <property type="match status" value="1"/>
</dbReference>
<evidence type="ECO:0000313" key="3">
    <source>
        <dbReference type="Proteomes" id="UP000823895"/>
    </source>
</evidence>
<reference evidence="2" key="1">
    <citation type="journal article" date="2021" name="PeerJ">
        <title>Extensive microbial diversity within the chicken gut microbiome revealed by metagenomics and culture.</title>
        <authorList>
            <person name="Gilroy R."/>
            <person name="Ravi A."/>
            <person name="Getino M."/>
            <person name="Pursley I."/>
            <person name="Horton D.L."/>
            <person name="Alikhan N.F."/>
            <person name="Baker D."/>
            <person name="Gharbi K."/>
            <person name="Hall N."/>
            <person name="Watson M."/>
            <person name="Adriaenssens E.M."/>
            <person name="Foster-Nyarko E."/>
            <person name="Jarju S."/>
            <person name="Secka A."/>
            <person name="Antonio M."/>
            <person name="Oren A."/>
            <person name="Chaudhuri R.R."/>
            <person name="La Ragione R."/>
            <person name="Hildebrand F."/>
            <person name="Pallen M.J."/>
        </authorList>
    </citation>
    <scope>NUCLEOTIDE SEQUENCE</scope>
    <source>
        <strain evidence="2">CHK165-2605</strain>
    </source>
</reference>
<dbReference type="Pfam" id="PF04459">
    <property type="entry name" value="DUF512"/>
    <property type="match status" value="1"/>
</dbReference>
<dbReference type="Gene3D" id="2.30.42.10">
    <property type="match status" value="1"/>
</dbReference>
<dbReference type="EMBL" id="DWWI01000072">
    <property type="protein sequence ID" value="HJC42690.1"/>
    <property type="molecule type" value="Genomic_DNA"/>
</dbReference>
<dbReference type="InterPro" id="IPR045375">
    <property type="entry name" value="Put_radical_SAM-like_N"/>
</dbReference>
<evidence type="ECO:0000259" key="1">
    <source>
        <dbReference type="PROSITE" id="PS50106"/>
    </source>
</evidence>
<dbReference type="InterPro" id="IPR058240">
    <property type="entry name" value="rSAM_sf"/>
</dbReference>
<accession>A0A9D2T2I6</accession>
<dbReference type="Pfam" id="PF17820">
    <property type="entry name" value="PDZ_6"/>
    <property type="match status" value="1"/>
</dbReference>
<organism evidence="2 3">
    <name type="scientific">Candidatus Mediterraneibacter gallistercoris</name>
    <dbReference type="NCBI Taxonomy" id="2838671"/>
    <lineage>
        <taxon>Bacteria</taxon>
        <taxon>Bacillati</taxon>
        <taxon>Bacillota</taxon>
        <taxon>Clostridia</taxon>
        <taxon>Lachnospirales</taxon>
        <taxon>Lachnospiraceae</taxon>
        <taxon>Mediterraneibacter</taxon>
    </lineage>
</organism>
<dbReference type="InterPro" id="IPR036034">
    <property type="entry name" value="PDZ_sf"/>
</dbReference>
<proteinExistence type="predicted"/>
<dbReference type="AlphaFoldDB" id="A0A9D2T2I6"/>
<dbReference type="SUPFAM" id="SSF102114">
    <property type="entry name" value="Radical SAM enzymes"/>
    <property type="match status" value="1"/>
</dbReference>
<sequence length="440" mass="50871">MKKHEHIIKSIAPGSIAEEMGIEPGDRLISIDGQEIEDIFDYQFYSEDEELLLLIEKPDGEQWELEIEKDADEELGMEFGPGLMDEYRSCRNKCMFCFIDQMPEGMRDTLYFKDDDSRLSFLQGNYVTLTNMSDHDVERIIRYRLEPINISFQTTNPELRCKMLHNRFAGEALKKVDQLYQGGIEMNGQIVLCKGVNDGEELERSIRDLTGYLPLLKSVSVVPVGLTKYRDGLYPLEPFTKDEAKKVLDMIHRWQEKIYAEYGIHFIHAGDEWYLLAEEEVPEEERYDGYLQLENGVGMLRLLFNEFEEAYHVRQGDGRKRTLSIATGKLAYPYLKRMAEKMEEKYPNIRISVYAVRNDFFGERITVSGLVTAQDIMAQLDGKELGERLLLPCNMLKADEDIFLDDYTVRQVSEALQVPIVIVKSSGQDLIDAILEERKG</sequence>
<feature type="domain" description="PDZ" evidence="1">
    <location>
        <begin position="1"/>
        <end position="39"/>
    </location>
</feature>
<protein>
    <submittedName>
        <fullName evidence="2">DUF512 domain-containing protein</fullName>
    </submittedName>
</protein>
<gene>
    <name evidence="2" type="ORF">H9756_03255</name>
</gene>
<evidence type="ECO:0000313" key="2">
    <source>
        <dbReference type="EMBL" id="HJC42690.1"/>
    </source>
</evidence>
<reference evidence="2" key="2">
    <citation type="submission" date="2021-04" db="EMBL/GenBank/DDBJ databases">
        <authorList>
            <person name="Gilroy R."/>
        </authorList>
    </citation>
    <scope>NUCLEOTIDE SEQUENCE</scope>
    <source>
        <strain evidence="2">CHK165-2605</strain>
    </source>
</reference>
<dbReference type="InterPro" id="IPR001478">
    <property type="entry name" value="PDZ"/>
</dbReference>
<dbReference type="PROSITE" id="PS50106">
    <property type="entry name" value="PDZ"/>
    <property type="match status" value="1"/>
</dbReference>
<dbReference type="InterPro" id="IPR041489">
    <property type="entry name" value="PDZ_6"/>
</dbReference>
<comment type="caution">
    <text evidence="2">The sequence shown here is derived from an EMBL/GenBank/DDBJ whole genome shotgun (WGS) entry which is preliminary data.</text>
</comment>
<dbReference type="Proteomes" id="UP000823895">
    <property type="component" value="Unassembled WGS sequence"/>
</dbReference>
<dbReference type="InterPro" id="IPR007549">
    <property type="entry name" value="DUF512"/>
</dbReference>